<evidence type="ECO:0000313" key="3">
    <source>
        <dbReference type="Proteomes" id="UP001201449"/>
    </source>
</evidence>
<organism evidence="2 3">
    <name type="scientific">Mariniradius sediminis</name>
    <dbReference type="NCBI Taxonomy" id="2909237"/>
    <lineage>
        <taxon>Bacteria</taxon>
        <taxon>Pseudomonadati</taxon>
        <taxon>Bacteroidota</taxon>
        <taxon>Cytophagia</taxon>
        <taxon>Cytophagales</taxon>
        <taxon>Cyclobacteriaceae</taxon>
        <taxon>Mariniradius</taxon>
    </lineage>
</organism>
<comment type="caution">
    <text evidence="2">The sequence shown here is derived from an EMBL/GenBank/DDBJ whole genome shotgun (WGS) entry which is preliminary data.</text>
</comment>
<sequence length="157" mass="18106">MKAKFTLIAALMLLPFIGIAQSQSIDDEITLIQSAFGMEKRALVEQYMALSEQEAQSFWPIFQKYEDERRAITRERLKLINEYLEKFGKVTDTELDSMVKRRLKVDASMTKLHSKYYSQFKKATSTATAAKFLQLDDYIQTTLFLALLDGLPFLGEK</sequence>
<evidence type="ECO:0008006" key="4">
    <source>
        <dbReference type="Google" id="ProtNLM"/>
    </source>
</evidence>
<evidence type="ECO:0000313" key="2">
    <source>
        <dbReference type="EMBL" id="MCF1751846.1"/>
    </source>
</evidence>
<keyword evidence="1" id="KW-0732">Signal</keyword>
<name>A0ABS9BW30_9BACT</name>
<dbReference type="Proteomes" id="UP001201449">
    <property type="component" value="Unassembled WGS sequence"/>
</dbReference>
<evidence type="ECO:0000256" key="1">
    <source>
        <dbReference type="SAM" id="SignalP"/>
    </source>
</evidence>
<dbReference type="RefSeq" id="WP_234861787.1">
    <property type="nucleotide sequence ID" value="NZ_JAKEVZ010000008.1"/>
</dbReference>
<gene>
    <name evidence="2" type="ORF">L0U89_12265</name>
</gene>
<protein>
    <recommendedName>
        <fullName evidence="4">LTXXQ motif family protein</fullName>
    </recommendedName>
</protein>
<feature type="signal peptide" evidence="1">
    <location>
        <begin position="1"/>
        <end position="20"/>
    </location>
</feature>
<keyword evidence="3" id="KW-1185">Reference proteome</keyword>
<reference evidence="2 3" key="1">
    <citation type="submission" date="2022-01" db="EMBL/GenBank/DDBJ databases">
        <title>Mariniradius saccharolyticus sp. nov., isolated from sediment of a river.</title>
        <authorList>
            <person name="Liu H."/>
        </authorList>
    </citation>
    <scope>NUCLEOTIDE SEQUENCE [LARGE SCALE GENOMIC DNA]</scope>
    <source>
        <strain evidence="2 3">RY-2</strain>
    </source>
</reference>
<proteinExistence type="predicted"/>
<dbReference type="EMBL" id="JAKEVZ010000008">
    <property type="protein sequence ID" value="MCF1751846.1"/>
    <property type="molecule type" value="Genomic_DNA"/>
</dbReference>
<feature type="chain" id="PRO_5045169058" description="LTXXQ motif family protein" evidence="1">
    <location>
        <begin position="21"/>
        <end position="157"/>
    </location>
</feature>
<accession>A0ABS9BW30</accession>